<feature type="compositionally biased region" description="Basic and acidic residues" evidence="1">
    <location>
        <begin position="11"/>
        <end position="41"/>
    </location>
</feature>
<keyword evidence="2" id="KW-1133">Transmembrane helix</keyword>
<feature type="transmembrane region" description="Helical" evidence="2">
    <location>
        <begin position="67"/>
        <end position="89"/>
    </location>
</feature>
<sequence>MVTLGNSSNKDIQDVERDGQSSHDREADERTSLLHEHRPPPNRDGYLDPDDPAVSPYNLWTVRVLRYLTLFFFLLNFVWWVLLLVSIFVSPPGLHTRGSGFFDFAFVTLTGGNLLVALLFFAEPSKAMRSLLGVVSFILLVDVIIIVSVTKVRQEEGPVGIASVVWTCVVALWCIGTDNVVASAKKEEEERLTGREETRRTLKQWLEVLFGTIILSVFVVIAVLMTGTLIIRARDASLEMSGERYRVDGGKFSVHLACVGNVTHKDGKRVPTILLESGENPSEAAFEPWLYSTLNNKTIHRYCYWDRPGYAWSDNAPSPHSAGMSARILSETLARAGEEGPWVLVSAGYGSIVSRIFASIHMHEVLGLLLVDPLHEDLLHRVGAPRRGFLLWAHGIISPLGLYRIPGALFNGRTREDRVYGVSAYQGGKLIKARLQENLVADSLTKNDIGSARAILDKKTPVVVVTSGIEAKTDRDWEKKQQDLSTISRNLVDWTVVNKAPHEVWQTFEGREAMEKGLKALMAATKPSK</sequence>
<gene>
    <name evidence="3" type="ORF">BT63DRAFT_419557</name>
</gene>
<evidence type="ECO:0000256" key="1">
    <source>
        <dbReference type="SAM" id="MobiDB-lite"/>
    </source>
</evidence>
<protein>
    <recommendedName>
        <fullName evidence="5">Mitochondrial integral membrane protein-like protein</fullName>
    </recommendedName>
</protein>
<dbReference type="Proteomes" id="UP000799302">
    <property type="component" value="Unassembled WGS sequence"/>
</dbReference>
<feature type="transmembrane region" description="Helical" evidence="2">
    <location>
        <begin position="161"/>
        <end position="184"/>
    </location>
</feature>
<feature type="compositionally biased region" description="Polar residues" evidence="1">
    <location>
        <begin position="1"/>
        <end position="10"/>
    </location>
</feature>
<dbReference type="InterPro" id="IPR029058">
    <property type="entry name" value="AB_hydrolase_fold"/>
</dbReference>
<feature type="transmembrane region" description="Helical" evidence="2">
    <location>
        <begin position="205"/>
        <end position="231"/>
    </location>
</feature>
<dbReference type="Gene3D" id="3.40.50.1820">
    <property type="entry name" value="alpha/beta hydrolase"/>
    <property type="match status" value="1"/>
</dbReference>
<evidence type="ECO:0000256" key="2">
    <source>
        <dbReference type="SAM" id="Phobius"/>
    </source>
</evidence>
<organism evidence="3 4">
    <name type="scientific">Microthyrium microscopicum</name>
    <dbReference type="NCBI Taxonomy" id="703497"/>
    <lineage>
        <taxon>Eukaryota</taxon>
        <taxon>Fungi</taxon>
        <taxon>Dikarya</taxon>
        <taxon>Ascomycota</taxon>
        <taxon>Pezizomycotina</taxon>
        <taxon>Dothideomycetes</taxon>
        <taxon>Dothideomycetes incertae sedis</taxon>
        <taxon>Microthyriales</taxon>
        <taxon>Microthyriaceae</taxon>
        <taxon>Microthyrium</taxon>
    </lineage>
</organism>
<dbReference type="InterPro" id="IPR019431">
    <property type="entry name" value="DUF2417"/>
</dbReference>
<dbReference type="OrthoDB" id="164921at2759"/>
<keyword evidence="2" id="KW-0472">Membrane</keyword>
<evidence type="ECO:0000313" key="4">
    <source>
        <dbReference type="Proteomes" id="UP000799302"/>
    </source>
</evidence>
<name>A0A6A6UR77_9PEZI</name>
<reference evidence="3" key="1">
    <citation type="journal article" date="2020" name="Stud. Mycol.">
        <title>101 Dothideomycetes genomes: a test case for predicting lifestyles and emergence of pathogens.</title>
        <authorList>
            <person name="Haridas S."/>
            <person name="Albert R."/>
            <person name="Binder M."/>
            <person name="Bloem J."/>
            <person name="Labutti K."/>
            <person name="Salamov A."/>
            <person name="Andreopoulos B."/>
            <person name="Baker S."/>
            <person name="Barry K."/>
            <person name="Bills G."/>
            <person name="Bluhm B."/>
            <person name="Cannon C."/>
            <person name="Castanera R."/>
            <person name="Culley D."/>
            <person name="Daum C."/>
            <person name="Ezra D."/>
            <person name="Gonzalez J."/>
            <person name="Henrissat B."/>
            <person name="Kuo A."/>
            <person name="Liang C."/>
            <person name="Lipzen A."/>
            <person name="Lutzoni F."/>
            <person name="Magnuson J."/>
            <person name="Mondo S."/>
            <person name="Nolan M."/>
            <person name="Ohm R."/>
            <person name="Pangilinan J."/>
            <person name="Park H.-J."/>
            <person name="Ramirez L."/>
            <person name="Alfaro M."/>
            <person name="Sun H."/>
            <person name="Tritt A."/>
            <person name="Yoshinaga Y."/>
            <person name="Zwiers L.-H."/>
            <person name="Turgeon B."/>
            <person name="Goodwin S."/>
            <person name="Spatafora J."/>
            <person name="Crous P."/>
            <person name="Grigoriev I."/>
        </authorList>
    </citation>
    <scope>NUCLEOTIDE SEQUENCE</scope>
    <source>
        <strain evidence="3">CBS 115976</strain>
    </source>
</reference>
<dbReference type="AlphaFoldDB" id="A0A6A6UR77"/>
<feature type="transmembrane region" description="Helical" evidence="2">
    <location>
        <begin position="101"/>
        <end position="122"/>
    </location>
</feature>
<keyword evidence="4" id="KW-1185">Reference proteome</keyword>
<dbReference type="SUPFAM" id="SSF53474">
    <property type="entry name" value="alpha/beta-Hydrolases"/>
    <property type="match status" value="1"/>
</dbReference>
<evidence type="ECO:0000313" key="3">
    <source>
        <dbReference type="EMBL" id="KAF2674256.1"/>
    </source>
</evidence>
<feature type="region of interest" description="Disordered" evidence="1">
    <location>
        <begin position="1"/>
        <end position="49"/>
    </location>
</feature>
<accession>A0A6A6UR77</accession>
<dbReference type="Pfam" id="PF10329">
    <property type="entry name" value="DUF2417"/>
    <property type="match status" value="1"/>
</dbReference>
<keyword evidence="2" id="KW-0812">Transmembrane</keyword>
<proteinExistence type="predicted"/>
<feature type="transmembrane region" description="Helical" evidence="2">
    <location>
        <begin position="131"/>
        <end position="149"/>
    </location>
</feature>
<evidence type="ECO:0008006" key="5">
    <source>
        <dbReference type="Google" id="ProtNLM"/>
    </source>
</evidence>
<dbReference type="EMBL" id="MU004230">
    <property type="protein sequence ID" value="KAF2674256.1"/>
    <property type="molecule type" value="Genomic_DNA"/>
</dbReference>